<dbReference type="Gene3D" id="3.40.50.300">
    <property type="entry name" value="P-loop containing nucleotide triphosphate hydrolases"/>
    <property type="match status" value="1"/>
</dbReference>
<evidence type="ECO:0000259" key="7">
    <source>
        <dbReference type="PROSITE" id="PS50045"/>
    </source>
</evidence>
<evidence type="ECO:0000256" key="3">
    <source>
        <dbReference type="ARBA" id="ARBA00023015"/>
    </source>
</evidence>
<dbReference type="InterPro" id="IPR027417">
    <property type="entry name" value="P-loop_NTPase"/>
</dbReference>
<dbReference type="RefSeq" id="WP_214172395.1">
    <property type="nucleotide sequence ID" value="NZ_JAHCVJ010000006.1"/>
</dbReference>
<evidence type="ECO:0000256" key="2">
    <source>
        <dbReference type="ARBA" id="ARBA00022840"/>
    </source>
</evidence>
<dbReference type="InterPro" id="IPR001789">
    <property type="entry name" value="Sig_transdc_resp-reg_receiver"/>
</dbReference>
<dbReference type="FunFam" id="3.40.50.300:FF:000006">
    <property type="entry name" value="DNA-binding transcriptional regulator NtrC"/>
    <property type="match status" value="1"/>
</dbReference>
<dbReference type="SUPFAM" id="SSF52172">
    <property type="entry name" value="CheY-like"/>
    <property type="match status" value="1"/>
</dbReference>
<accession>A0AAW4L404</accession>
<dbReference type="Pfam" id="PF02954">
    <property type="entry name" value="HTH_8"/>
    <property type="match status" value="1"/>
</dbReference>
<dbReference type="GO" id="GO:0043565">
    <property type="term" value="F:sequence-specific DNA binding"/>
    <property type="evidence" value="ECO:0007669"/>
    <property type="project" value="InterPro"/>
</dbReference>
<dbReference type="Gene3D" id="1.10.10.60">
    <property type="entry name" value="Homeodomain-like"/>
    <property type="match status" value="1"/>
</dbReference>
<dbReference type="GO" id="GO:0006355">
    <property type="term" value="P:regulation of DNA-templated transcription"/>
    <property type="evidence" value="ECO:0007669"/>
    <property type="project" value="InterPro"/>
</dbReference>
<evidence type="ECO:0000313" key="10">
    <source>
        <dbReference type="Proteomes" id="UP000811899"/>
    </source>
</evidence>
<evidence type="ECO:0000259" key="8">
    <source>
        <dbReference type="PROSITE" id="PS50110"/>
    </source>
</evidence>
<dbReference type="PRINTS" id="PR01590">
    <property type="entry name" value="HTHFIS"/>
</dbReference>
<dbReference type="PANTHER" id="PTHR32071">
    <property type="entry name" value="TRANSCRIPTIONAL REGULATORY PROTEIN"/>
    <property type="match status" value="1"/>
</dbReference>
<dbReference type="PROSITE" id="PS50110">
    <property type="entry name" value="RESPONSE_REGULATORY"/>
    <property type="match status" value="1"/>
</dbReference>
<dbReference type="InterPro" id="IPR009057">
    <property type="entry name" value="Homeodomain-like_sf"/>
</dbReference>
<dbReference type="SMART" id="SM00382">
    <property type="entry name" value="AAA"/>
    <property type="match status" value="1"/>
</dbReference>
<dbReference type="CDD" id="cd00009">
    <property type="entry name" value="AAA"/>
    <property type="match status" value="1"/>
</dbReference>
<keyword evidence="1" id="KW-0547">Nucleotide-binding</keyword>
<evidence type="ECO:0000256" key="4">
    <source>
        <dbReference type="ARBA" id="ARBA00023125"/>
    </source>
</evidence>
<evidence type="ECO:0000256" key="5">
    <source>
        <dbReference type="ARBA" id="ARBA00023163"/>
    </source>
</evidence>
<dbReference type="SMART" id="SM00448">
    <property type="entry name" value="REC"/>
    <property type="match status" value="1"/>
</dbReference>
<dbReference type="Gene3D" id="3.40.50.2300">
    <property type="match status" value="1"/>
</dbReference>
<feature type="domain" description="Sigma-54 factor interaction" evidence="7">
    <location>
        <begin position="147"/>
        <end position="376"/>
    </location>
</feature>
<dbReference type="Pfam" id="PF25601">
    <property type="entry name" value="AAA_lid_14"/>
    <property type="match status" value="1"/>
</dbReference>
<keyword evidence="3" id="KW-0805">Transcription regulation</keyword>
<evidence type="ECO:0000313" key="9">
    <source>
        <dbReference type="EMBL" id="MBT0665623.1"/>
    </source>
</evidence>
<dbReference type="PANTHER" id="PTHR32071:SF113">
    <property type="entry name" value="ALGINATE BIOSYNTHESIS TRANSCRIPTIONAL REGULATORY PROTEIN ALGB"/>
    <property type="match status" value="1"/>
</dbReference>
<keyword evidence="5" id="KW-0804">Transcription</keyword>
<dbReference type="InterPro" id="IPR002197">
    <property type="entry name" value="HTH_Fis"/>
</dbReference>
<dbReference type="InterPro" id="IPR025943">
    <property type="entry name" value="Sigma_54_int_dom_ATP-bd_2"/>
</dbReference>
<dbReference type="CDD" id="cd00156">
    <property type="entry name" value="REC"/>
    <property type="match status" value="1"/>
</dbReference>
<dbReference type="SUPFAM" id="SSF52540">
    <property type="entry name" value="P-loop containing nucleoside triphosphate hydrolases"/>
    <property type="match status" value="1"/>
</dbReference>
<name>A0AAW4L404_9BACT</name>
<comment type="caution">
    <text evidence="9">The sequence shown here is derived from an EMBL/GenBank/DDBJ whole genome shotgun (WGS) entry which is preliminary data.</text>
</comment>
<evidence type="ECO:0000256" key="6">
    <source>
        <dbReference type="PROSITE-ProRule" id="PRU00169"/>
    </source>
</evidence>
<gene>
    <name evidence="9" type="ORF">KI809_15040</name>
</gene>
<dbReference type="PROSITE" id="PS00688">
    <property type="entry name" value="SIGMA54_INTERACT_3"/>
    <property type="match status" value="1"/>
</dbReference>
<dbReference type="Proteomes" id="UP000811899">
    <property type="component" value="Unassembled WGS sequence"/>
</dbReference>
<sequence>MKSPESKRILVVDDEENLRHMLKVMLQKLGYSVELASDGSEALELMRSDRFDFVLCDIRMPVVDGTEFISKAVQSGDPATIIMMSAYGTVDSAIECMKLGAYDYISKPFKSDEIALVLKKAEERERLKTENRQLQAAVTREFCFSGIISKNPRMLEIFSLVEKVCDFKTTVLILGESGTGKELIAKALHFNSVRRKGPFIAVNCGAIPENLLESELFGHVKGAFTDAFSDKTGLFEQADGGTLFLDEIGEMPLSLQVKLLRVLQEEEIRKVGASSSKKVDVRVVSATSRDLEADVLKGRFREDLFFRLNVFALTLMPLRERTEDIPLLTEYFLSRYGEKFGKNGIRCNQSAMQLLLEYPWPGNVRELENTIERGVVVCDGTVLGPECLPERLRRINARELPEVIPPDCISLKRAGELLERAFIRRALEATGGNRSHAARMLEISHRSLLYKLKEYNIE</sequence>
<dbReference type="Gene3D" id="1.10.8.60">
    <property type="match status" value="1"/>
</dbReference>
<dbReference type="PROSITE" id="PS00675">
    <property type="entry name" value="SIGMA54_INTERACT_1"/>
    <property type="match status" value="1"/>
</dbReference>
<dbReference type="SUPFAM" id="SSF46689">
    <property type="entry name" value="Homeodomain-like"/>
    <property type="match status" value="1"/>
</dbReference>
<feature type="domain" description="Response regulatory" evidence="8">
    <location>
        <begin position="8"/>
        <end position="122"/>
    </location>
</feature>
<dbReference type="GO" id="GO:0005524">
    <property type="term" value="F:ATP binding"/>
    <property type="evidence" value="ECO:0007669"/>
    <property type="project" value="UniProtKB-KW"/>
</dbReference>
<dbReference type="Pfam" id="PF00072">
    <property type="entry name" value="Response_reg"/>
    <property type="match status" value="1"/>
</dbReference>
<organism evidence="9 10">
    <name type="scientific">Geoanaerobacter pelophilus</name>
    <dbReference type="NCBI Taxonomy" id="60036"/>
    <lineage>
        <taxon>Bacteria</taxon>
        <taxon>Pseudomonadati</taxon>
        <taxon>Thermodesulfobacteriota</taxon>
        <taxon>Desulfuromonadia</taxon>
        <taxon>Geobacterales</taxon>
        <taxon>Geobacteraceae</taxon>
        <taxon>Geoanaerobacter</taxon>
    </lineage>
</organism>
<feature type="modified residue" description="4-aspartylphosphate" evidence="6">
    <location>
        <position position="57"/>
    </location>
</feature>
<keyword evidence="10" id="KW-1185">Reference proteome</keyword>
<dbReference type="InterPro" id="IPR025944">
    <property type="entry name" value="Sigma_54_int_dom_CS"/>
</dbReference>
<evidence type="ECO:0000256" key="1">
    <source>
        <dbReference type="ARBA" id="ARBA00022741"/>
    </source>
</evidence>
<dbReference type="GO" id="GO:0000160">
    <property type="term" value="P:phosphorelay signal transduction system"/>
    <property type="evidence" value="ECO:0007669"/>
    <property type="project" value="InterPro"/>
</dbReference>
<dbReference type="PROSITE" id="PS00676">
    <property type="entry name" value="SIGMA54_INTERACT_2"/>
    <property type="match status" value="1"/>
</dbReference>
<reference evidence="9 10" key="1">
    <citation type="submission" date="2021-05" db="EMBL/GenBank/DDBJ databases">
        <title>The draft genome of Geobacter pelophilus DSM 12255.</title>
        <authorList>
            <person name="Xu Z."/>
            <person name="Masuda Y."/>
            <person name="Itoh H."/>
            <person name="Senoo K."/>
        </authorList>
    </citation>
    <scope>NUCLEOTIDE SEQUENCE [LARGE SCALE GENOMIC DNA]</scope>
    <source>
        <strain evidence="9 10">DSM 12255</strain>
    </source>
</reference>
<dbReference type="InterPro" id="IPR003593">
    <property type="entry name" value="AAA+_ATPase"/>
</dbReference>
<keyword evidence="4" id="KW-0238">DNA-binding</keyword>
<keyword evidence="2" id="KW-0067">ATP-binding</keyword>
<dbReference type="EMBL" id="JAHCVJ010000006">
    <property type="protein sequence ID" value="MBT0665623.1"/>
    <property type="molecule type" value="Genomic_DNA"/>
</dbReference>
<protein>
    <submittedName>
        <fullName evidence="9">Sigma-54 dependent transcriptional regulator</fullName>
    </submittedName>
</protein>
<dbReference type="AlphaFoldDB" id="A0AAW4L404"/>
<dbReference type="InterPro" id="IPR002078">
    <property type="entry name" value="Sigma_54_int"/>
</dbReference>
<dbReference type="InterPro" id="IPR025662">
    <property type="entry name" value="Sigma_54_int_dom_ATP-bd_1"/>
</dbReference>
<proteinExistence type="predicted"/>
<dbReference type="PROSITE" id="PS50045">
    <property type="entry name" value="SIGMA54_INTERACT_4"/>
    <property type="match status" value="1"/>
</dbReference>
<keyword evidence="6" id="KW-0597">Phosphoprotein</keyword>
<dbReference type="Pfam" id="PF00158">
    <property type="entry name" value="Sigma54_activat"/>
    <property type="match status" value="1"/>
</dbReference>
<dbReference type="InterPro" id="IPR011006">
    <property type="entry name" value="CheY-like_superfamily"/>
</dbReference>
<dbReference type="InterPro" id="IPR058031">
    <property type="entry name" value="AAA_lid_NorR"/>
</dbReference>